<keyword evidence="2" id="KW-1185">Reference proteome</keyword>
<evidence type="ECO:0000313" key="1">
    <source>
        <dbReference type="EMBL" id="KAJ8670192.1"/>
    </source>
</evidence>
<gene>
    <name evidence="1" type="ORF">QAD02_001451</name>
</gene>
<evidence type="ECO:0000313" key="2">
    <source>
        <dbReference type="Proteomes" id="UP001239111"/>
    </source>
</evidence>
<name>A0ACC2NGG9_9HYME</name>
<reference evidence="1" key="1">
    <citation type="submission" date="2023-04" db="EMBL/GenBank/DDBJ databases">
        <title>A chromosome-level genome assembly of the parasitoid wasp Eretmocerus hayati.</title>
        <authorList>
            <person name="Zhong Y."/>
            <person name="Liu S."/>
            <person name="Liu Y."/>
        </authorList>
    </citation>
    <scope>NUCLEOTIDE SEQUENCE</scope>
    <source>
        <strain evidence="1">ZJU_SS_LIU_2023</strain>
    </source>
</reference>
<proteinExistence type="predicted"/>
<comment type="caution">
    <text evidence="1">The sequence shown here is derived from an EMBL/GenBank/DDBJ whole genome shotgun (WGS) entry which is preliminary data.</text>
</comment>
<organism evidence="1 2">
    <name type="scientific">Eretmocerus hayati</name>
    <dbReference type="NCBI Taxonomy" id="131215"/>
    <lineage>
        <taxon>Eukaryota</taxon>
        <taxon>Metazoa</taxon>
        <taxon>Ecdysozoa</taxon>
        <taxon>Arthropoda</taxon>
        <taxon>Hexapoda</taxon>
        <taxon>Insecta</taxon>
        <taxon>Pterygota</taxon>
        <taxon>Neoptera</taxon>
        <taxon>Endopterygota</taxon>
        <taxon>Hymenoptera</taxon>
        <taxon>Apocrita</taxon>
        <taxon>Proctotrupomorpha</taxon>
        <taxon>Chalcidoidea</taxon>
        <taxon>Aphelinidae</taxon>
        <taxon>Aphelininae</taxon>
        <taxon>Eretmocerus</taxon>
    </lineage>
</organism>
<dbReference type="Proteomes" id="UP001239111">
    <property type="component" value="Chromosome 3"/>
</dbReference>
<accession>A0ACC2NGG9</accession>
<dbReference type="EMBL" id="CM056743">
    <property type="protein sequence ID" value="KAJ8670192.1"/>
    <property type="molecule type" value="Genomic_DNA"/>
</dbReference>
<sequence>MVSDEIANTPIHSGVRYVCLITVKRILCVLKHTVKGFLLVMGIIYVCIQVNLPYFMNTLLAYLNENKDNGTDNYNISTTMIVPTITYPPYVSTTEYESNSTSIATTMMSVSSSVAAPFQTTPSP</sequence>
<protein>
    <submittedName>
        <fullName evidence="1">Uncharacterized protein</fullName>
    </submittedName>
</protein>